<feature type="region of interest" description="Disordered" evidence="8">
    <location>
        <begin position="724"/>
        <end position="753"/>
    </location>
</feature>
<dbReference type="GO" id="GO:0016020">
    <property type="term" value="C:membrane"/>
    <property type="evidence" value="ECO:0007669"/>
    <property type="project" value="UniProtKB-SubCell"/>
</dbReference>
<organism evidence="12">
    <name type="scientific">Volvox carteri f. nagariensis</name>
    <dbReference type="NCBI Taxonomy" id="3068"/>
    <lineage>
        <taxon>Eukaryota</taxon>
        <taxon>Viridiplantae</taxon>
        <taxon>Chlorophyta</taxon>
        <taxon>core chlorophytes</taxon>
        <taxon>Chlorophyceae</taxon>
        <taxon>CS clade</taxon>
        <taxon>Chlamydomonadales</taxon>
        <taxon>Volvocaceae</taxon>
        <taxon>Volvox</taxon>
    </lineage>
</organism>
<evidence type="ECO:0000256" key="4">
    <source>
        <dbReference type="ARBA" id="ARBA00022692"/>
    </source>
</evidence>
<dbReference type="PANTHER" id="PTHR22950">
    <property type="entry name" value="AMINO ACID TRANSPORTER"/>
    <property type="match status" value="1"/>
</dbReference>
<feature type="transmembrane region" description="Helical" evidence="9">
    <location>
        <begin position="316"/>
        <end position="337"/>
    </location>
</feature>
<feature type="transmembrane region" description="Helical" evidence="9">
    <location>
        <begin position="474"/>
        <end position="497"/>
    </location>
</feature>
<dbReference type="KEGG" id="vcn:VOLCADRAFT_97580"/>
<dbReference type="RefSeq" id="XP_002956596.1">
    <property type="nucleotide sequence ID" value="XM_002956550.1"/>
</dbReference>
<keyword evidence="5" id="KW-0029">Amino-acid transport</keyword>
<evidence type="ECO:0000256" key="1">
    <source>
        <dbReference type="ARBA" id="ARBA00004141"/>
    </source>
</evidence>
<feature type="region of interest" description="Disordered" evidence="8">
    <location>
        <begin position="379"/>
        <end position="423"/>
    </location>
</feature>
<keyword evidence="3" id="KW-0813">Transport</keyword>
<dbReference type="Proteomes" id="UP000001058">
    <property type="component" value="Unassembled WGS sequence"/>
</dbReference>
<evidence type="ECO:0000256" key="3">
    <source>
        <dbReference type="ARBA" id="ARBA00022448"/>
    </source>
</evidence>
<dbReference type="PANTHER" id="PTHR22950:SF458">
    <property type="entry name" value="SODIUM-COUPLED NEUTRAL AMINO ACID TRANSPORTER 11-RELATED"/>
    <property type="match status" value="1"/>
</dbReference>
<feature type="compositionally biased region" description="Polar residues" evidence="8">
    <location>
        <begin position="1338"/>
        <end position="1351"/>
    </location>
</feature>
<feature type="transmembrane region" description="Helical" evidence="9">
    <location>
        <begin position="73"/>
        <end position="95"/>
    </location>
</feature>
<keyword evidence="4 9" id="KW-0812">Transmembrane</keyword>
<feature type="compositionally biased region" description="Gly residues" evidence="8">
    <location>
        <begin position="970"/>
        <end position="983"/>
    </location>
</feature>
<feature type="region of interest" description="Disordered" evidence="8">
    <location>
        <begin position="968"/>
        <end position="1018"/>
    </location>
</feature>
<keyword evidence="7 9" id="KW-0472">Membrane</keyword>
<evidence type="ECO:0000256" key="9">
    <source>
        <dbReference type="SAM" id="Phobius"/>
    </source>
</evidence>
<evidence type="ECO:0000256" key="5">
    <source>
        <dbReference type="ARBA" id="ARBA00022970"/>
    </source>
</evidence>
<sequence length="1414" mass="142588">MRQSNRCLPIAHRNGYATRTAEESTPNGSFGRAKRSKPVEDGRTSSSQSTINLVNCILGAGVLGYPFCFRSCGLLLGTVIMLVSILASRFSYNLMLYCSQISNKRTYEDLAEQAVGKIGRQIVQLCTAALNLGCIVAYLNILADVLSAVAGTIIPPGAEPSRNTYITGVSIFGALPVALWVRDHATIVTFMMASVGFVVLFAVVVVIFALAPHPATAVVANSVAMWQPEGLLVAFPVIVYSFTAHPYYLGIFNNLHGATFTRMTRVTDVAMGLSGALYWIVGVFGYLTFRNRTAGDLLRNFGAANVDGLRGAYERAIKLCYGLSILGSVPLVILPFYNVMLPLLGFKGPSDGLGLGAIRGGGGGGLKRNNSSDAHIDTEVAPTDYTASATGPTSPRGGGGGPYGSRNRSHVSHTSRAGRAGSQQVDVVDLKLHADREGESGEGEELGFAQHVFVVLIVLGTSLAVAIWVPNIEFIFGLTGATASVLLSYILPSIIFVRLMDLNPELLGGGNFKVIPDAIRSQWVWRKRKAIVLLCFGVVSGITCTDAILGAVKQEAAVVYLAQQLVAHEVVVAETAKVQQNARAAVTAVTVVEQAAKDLGQANVNATGTFTKLQQAAAQLDVIAGTATASGEGGAAGGGGGGGGGGKGSGEWGLQTLVKEHKQHVAETKVFKAVEGTLADVKDELLRTVAGVTGVVAQLDAAIVQLSSGTAGAAGDMVAAGGGGVGASTASTSSSSSGSSSGSSSSGSVTRDRATDLAQELGTALGAFRAVAGNATVAGKSLTQVRSTALSTLAALNQTIAVLDNVASAVSAAKKSNKHDDDIKKAAAMAMRLALNATATSALAMQLTEEALQRSATEEASELLGMLVQDEVARARVQVSRDLEKTSAMSKAAKIKRAEGDSTAITTATPPAATAAATASATDATTIAAGLGSKGAAAVGNSAAASGSGGADAADAAGSVAAAADVSASGSGGVADGNGGGDEGSLAVVHRPGRRNVTRGDGEAPAGTSSGTGSETDWAAKAAGQLEQVIKDLNDKIAATATTTTTTDAAATSAQAAAAAAKAAAAATAVAATATADGKGGTAGSTADGALVDLGDSSDATDATGVVVPTTTNVSATGLGASGALLNVSGIAAVLQDAVEVSKVQQEEALQVIQHSLTSTDAKVAERVVDIVKDLTETQAQAQIQKGEAAAAAANAAGMGHAGVRAASPSLESSAVVEPVLTGGGGESAAAAVVAAAAAATAGSSSGGGGGGLEDAFLGLVHKITDSGSSDEAEDSSRVEGPVVKVDADGKLIQEDDGSDDGVVGPTVKVKDIESSSSSSSSSLSSVANSRELWKTDTSITAPSASNTSSEPRPDTKGVLSYQQGFPRTGQFVVLIFQHVRALLVCDVERGQFWITYLGSKVITTSCFCNSTTF</sequence>
<keyword evidence="6 9" id="KW-1133">Transmembrane helix</keyword>
<dbReference type="InterPro" id="IPR013057">
    <property type="entry name" value="AA_transpt_TM"/>
</dbReference>
<accession>D8UD36</accession>
<evidence type="ECO:0000313" key="12">
    <source>
        <dbReference type="Proteomes" id="UP000001058"/>
    </source>
</evidence>
<feature type="region of interest" description="Disordered" evidence="8">
    <location>
        <begin position="881"/>
        <end position="906"/>
    </location>
</feature>
<dbReference type="OrthoDB" id="28208at2759"/>
<feature type="domain" description="Amino acid transporter transmembrane" evidence="10">
    <location>
        <begin position="43"/>
        <end position="500"/>
    </location>
</feature>
<gene>
    <name evidence="11" type="ORF">VOLCADRAFT_97580</name>
</gene>
<dbReference type="InParanoid" id="D8UD36"/>
<evidence type="ECO:0000256" key="7">
    <source>
        <dbReference type="ARBA" id="ARBA00023136"/>
    </source>
</evidence>
<feature type="compositionally biased region" description="Low complexity" evidence="8">
    <location>
        <begin position="727"/>
        <end position="749"/>
    </location>
</feature>
<evidence type="ECO:0000256" key="8">
    <source>
        <dbReference type="SAM" id="MobiDB-lite"/>
    </source>
</evidence>
<proteinExistence type="inferred from homology"/>
<feature type="transmembrane region" description="Helical" evidence="9">
    <location>
        <begin position="188"/>
        <end position="211"/>
    </location>
</feature>
<dbReference type="GeneID" id="9619815"/>
<feature type="transmembrane region" description="Helical" evidence="9">
    <location>
        <begin position="231"/>
        <end position="249"/>
    </location>
</feature>
<feature type="transmembrane region" description="Helical" evidence="9">
    <location>
        <begin position="446"/>
        <end position="468"/>
    </location>
</feature>
<feature type="region of interest" description="Disordered" evidence="8">
    <location>
        <begin position="1338"/>
        <end position="1360"/>
    </location>
</feature>
<feature type="region of interest" description="Disordered" evidence="8">
    <location>
        <begin position="18"/>
        <end position="46"/>
    </location>
</feature>
<comment type="subcellular location">
    <subcellularLocation>
        <location evidence="1">Membrane</location>
        <topology evidence="1">Multi-pass membrane protein</topology>
    </subcellularLocation>
</comment>
<evidence type="ECO:0000259" key="10">
    <source>
        <dbReference type="Pfam" id="PF01490"/>
    </source>
</evidence>
<feature type="transmembrane region" description="Helical" evidence="9">
    <location>
        <begin position="122"/>
        <end position="143"/>
    </location>
</feature>
<keyword evidence="12" id="KW-1185">Reference proteome</keyword>
<protein>
    <recommendedName>
        <fullName evidence="10">Amino acid transporter transmembrane domain-containing protein</fullName>
    </recommendedName>
</protein>
<dbReference type="Pfam" id="PF01490">
    <property type="entry name" value="Aa_trans"/>
    <property type="match status" value="1"/>
</dbReference>
<feature type="transmembrane region" description="Helical" evidence="9">
    <location>
        <begin position="50"/>
        <end position="67"/>
    </location>
</feature>
<dbReference type="GO" id="GO:0015179">
    <property type="term" value="F:L-amino acid transmembrane transporter activity"/>
    <property type="evidence" value="ECO:0007669"/>
    <property type="project" value="TreeGrafter"/>
</dbReference>
<reference evidence="11 12" key="1">
    <citation type="journal article" date="2010" name="Science">
        <title>Genomic analysis of organismal complexity in the multicellular green alga Volvox carteri.</title>
        <authorList>
            <person name="Prochnik S.E."/>
            <person name="Umen J."/>
            <person name="Nedelcu A.M."/>
            <person name="Hallmann A."/>
            <person name="Miller S.M."/>
            <person name="Nishii I."/>
            <person name="Ferris P."/>
            <person name="Kuo A."/>
            <person name="Mitros T."/>
            <person name="Fritz-Laylin L.K."/>
            <person name="Hellsten U."/>
            <person name="Chapman J."/>
            <person name="Simakov O."/>
            <person name="Rensing S.A."/>
            <person name="Terry A."/>
            <person name="Pangilinan J."/>
            <person name="Kapitonov V."/>
            <person name="Jurka J."/>
            <person name="Salamov A."/>
            <person name="Shapiro H."/>
            <person name="Schmutz J."/>
            <person name="Grimwood J."/>
            <person name="Lindquist E."/>
            <person name="Lucas S."/>
            <person name="Grigoriev I.V."/>
            <person name="Schmitt R."/>
            <person name="Kirk D."/>
            <person name="Rokhsar D.S."/>
        </authorList>
    </citation>
    <scope>NUCLEOTIDE SEQUENCE [LARGE SCALE GENOMIC DNA]</scope>
    <source>
        <strain evidence="12">f. Nagariensis / Eve</strain>
    </source>
</reference>
<dbReference type="EMBL" id="GL378383">
    <property type="protein sequence ID" value="EFJ42363.1"/>
    <property type="molecule type" value="Genomic_DNA"/>
</dbReference>
<feature type="transmembrane region" description="Helical" evidence="9">
    <location>
        <begin position="269"/>
        <end position="289"/>
    </location>
</feature>
<name>D8UD36_VOLCA</name>
<feature type="region of interest" description="Disordered" evidence="8">
    <location>
        <begin position="1267"/>
        <end position="1306"/>
    </location>
</feature>
<dbReference type="eggNOG" id="KOG1305">
    <property type="taxonomic scope" value="Eukaryota"/>
</dbReference>
<evidence type="ECO:0000313" key="11">
    <source>
        <dbReference type="EMBL" id="EFJ42363.1"/>
    </source>
</evidence>
<dbReference type="STRING" id="3068.D8UD36"/>
<evidence type="ECO:0000256" key="2">
    <source>
        <dbReference type="ARBA" id="ARBA00008066"/>
    </source>
</evidence>
<comment type="similarity">
    <text evidence="2">Belongs to the amino acid/polyamine transporter 2 family.</text>
</comment>
<evidence type="ECO:0000256" key="6">
    <source>
        <dbReference type="ARBA" id="ARBA00022989"/>
    </source>
</evidence>